<comment type="caution">
    <text evidence="1">The sequence shown here is derived from an EMBL/GenBank/DDBJ whole genome shotgun (WGS) entry which is preliminary data.</text>
</comment>
<accession>A0A0F9HQB1</accession>
<feature type="non-terminal residue" evidence="1">
    <location>
        <position position="56"/>
    </location>
</feature>
<organism evidence="1">
    <name type="scientific">marine sediment metagenome</name>
    <dbReference type="NCBI Taxonomy" id="412755"/>
    <lineage>
        <taxon>unclassified sequences</taxon>
        <taxon>metagenomes</taxon>
        <taxon>ecological metagenomes</taxon>
    </lineage>
</organism>
<gene>
    <name evidence="1" type="ORF">LCGC14_2036260</name>
</gene>
<name>A0A0F9HQB1_9ZZZZ</name>
<evidence type="ECO:0000313" key="1">
    <source>
        <dbReference type="EMBL" id="KKL77307.1"/>
    </source>
</evidence>
<sequence length="56" mass="6036">MSTWSPMISSGVGSRKGNTIYLPFAGGAGRQRFFRASTCFLRASLPLGMGRLRLLG</sequence>
<dbReference type="AlphaFoldDB" id="A0A0F9HQB1"/>
<proteinExistence type="predicted"/>
<dbReference type="EMBL" id="LAZR01023789">
    <property type="protein sequence ID" value="KKL77307.1"/>
    <property type="molecule type" value="Genomic_DNA"/>
</dbReference>
<reference evidence="1" key="1">
    <citation type="journal article" date="2015" name="Nature">
        <title>Complex archaea that bridge the gap between prokaryotes and eukaryotes.</title>
        <authorList>
            <person name="Spang A."/>
            <person name="Saw J.H."/>
            <person name="Jorgensen S.L."/>
            <person name="Zaremba-Niedzwiedzka K."/>
            <person name="Martijn J."/>
            <person name="Lind A.E."/>
            <person name="van Eijk R."/>
            <person name="Schleper C."/>
            <person name="Guy L."/>
            <person name="Ettema T.J."/>
        </authorList>
    </citation>
    <scope>NUCLEOTIDE SEQUENCE</scope>
</reference>
<protein>
    <submittedName>
        <fullName evidence="1">Uncharacterized protein</fullName>
    </submittedName>
</protein>